<feature type="transmembrane region" description="Helical" evidence="7">
    <location>
        <begin position="117"/>
        <end position="138"/>
    </location>
</feature>
<protein>
    <submittedName>
        <fullName evidence="10">sn-glycerol-3-phosphate transport system permease protein UgpA</fullName>
    </submittedName>
</protein>
<gene>
    <name evidence="10" type="primary">ugpA</name>
    <name evidence="10" type="ORF">AOLFYP35_00254</name>
</gene>
<feature type="compositionally biased region" description="Polar residues" evidence="8">
    <location>
        <begin position="12"/>
        <end position="26"/>
    </location>
</feature>
<evidence type="ECO:0000256" key="7">
    <source>
        <dbReference type="RuleBase" id="RU363032"/>
    </source>
</evidence>
<evidence type="ECO:0000256" key="8">
    <source>
        <dbReference type="SAM" id="MobiDB-lite"/>
    </source>
</evidence>
<dbReference type="Gene3D" id="1.10.3720.10">
    <property type="entry name" value="MetI-like"/>
    <property type="match status" value="1"/>
</dbReference>
<dbReference type="GO" id="GO:0055085">
    <property type="term" value="P:transmembrane transport"/>
    <property type="evidence" value="ECO:0007669"/>
    <property type="project" value="InterPro"/>
</dbReference>
<evidence type="ECO:0000256" key="6">
    <source>
        <dbReference type="ARBA" id="ARBA00023136"/>
    </source>
</evidence>
<feature type="transmembrane region" description="Helical" evidence="7">
    <location>
        <begin position="244"/>
        <end position="263"/>
    </location>
</feature>
<name>A0A6N2RAA1_9ACTO</name>
<dbReference type="Pfam" id="PF00528">
    <property type="entry name" value="BPD_transp_1"/>
    <property type="match status" value="1"/>
</dbReference>
<comment type="similarity">
    <text evidence="7">Belongs to the binding-protein-dependent transport system permease family.</text>
</comment>
<accession>A0A6N2RAA1</accession>
<feature type="region of interest" description="Disordered" evidence="8">
    <location>
        <begin position="1"/>
        <end position="46"/>
    </location>
</feature>
<evidence type="ECO:0000313" key="10">
    <source>
        <dbReference type="EMBL" id="VYS77664.1"/>
    </source>
</evidence>
<evidence type="ECO:0000256" key="4">
    <source>
        <dbReference type="ARBA" id="ARBA00022692"/>
    </source>
</evidence>
<feature type="transmembrane region" description="Helical" evidence="7">
    <location>
        <begin position="176"/>
        <end position="194"/>
    </location>
</feature>
<keyword evidence="6 7" id="KW-0472">Membrane</keyword>
<keyword evidence="5 7" id="KW-1133">Transmembrane helix</keyword>
<evidence type="ECO:0000256" key="1">
    <source>
        <dbReference type="ARBA" id="ARBA00004651"/>
    </source>
</evidence>
<dbReference type="InterPro" id="IPR000515">
    <property type="entry name" value="MetI-like"/>
</dbReference>
<evidence type="ECO:0000256" key="2">
    <source>
        <dbReference type="ARBA" id="ARBA00022448"/>
    </source>
</evidence>
<dbReference type="InterPro" id="IPR035906">
    <property type="entry name" value="MetI-like_sf"/>
</dbReference>
<feature type="transmembrane region" description="Helical" evidence="7">
    <location>
        <begin position="304"/>
        <end position="322"/>
    </location>
</feature>
<feature type="transmembrane region" description="Helical" evidence="7">
    <location>
        <begin position="206"/>
        <end position="224"/>
    </location>
</feature>
<keyword evidence="3" id="KW-1003">Cell membrane</keyword>
<evidence type="ECO:0000256" key="3">
    <source>
        <dbReference type="ARBA" id="ARBA00022475"/>
    </source>
</evidence>
<dbReference type="PROSITE" id="PS50928">
    <property type="entry name" value="ABC_TM1"/>
    <property type="match status" value="1"/>
</dbReference>
<evidence type="ECO:0000256" key="5">
    <source>
        <dbReference type="ARBA" id="ARBA00022989"/>
    </source>
</evidence>
<dbReference type="GO" id="GO:0005886">
    <property type="term" value="C:plasma membrane"/>
    <property type="evidence" value="ECO:0007669"/>
    <property type="project" value="UniProtKB-SubCell"/>
</dbReference>
<feature type="transmembrane region" description="Helical" evidence="7">
    <location>
        <begin position="150"/>
        <end position="170"/>
    </location>
</feature>
<dbReference type="InterPro" id="IPR051393">
    <property type="entry name" value="ABC_transporter_permease"/>
</dbReference>
<keyword evidence="2 7" id="KW-0813">Transport</keyword>
<dbReference type="AlphaFoldDB" id="A0A6N2RAA1"/>
<organism evidence="10">
    <name type="scientific">Schaalia odontolytica</name>
    <dbReference type="NCBI Taxonomy" id="1660"/>
    <lineage>
        <taxon>Bacteria</taxon>
        <taxon>Bacillati</taxon>
        <taxon>Actinomycetota</taxon>
        <taxon>Actinomycetes</taxon>
        <taxon>Actinomycetales</taxon>
        <taxon>Actinomycetaceae</taxon>
        <taxon>Schaalia</taxon>
    </lineage>
</organism>
<dbReference type="CDD" id="cd06261">
    <property type="entry name" value="TM_PBP2"/>
    <property type="match status" value="1"/>
</dbReference>
<feature type="domain" description="ABC transmembrane type-1" evidence="9">
    <location>
        <begin position="113"/>
        <end position="323"/>
    </location>
</feature>
<reference evidence="10" key="1">
    <citation type="submission" date="2019-11" db="EMBL/GenBank/DDBJ databases">
        <authorList>
            <person name="Feng L."/>
        </authorList>
    </citation>
    <scope>NUCLEOTIDE SEQUENCE</scope>
    <source>
        <strain evidence="10">AodontolyticusLFYP35</strain>
    </source>
</reference>
<sequence>MKSPTLAEDRSGTGSDSQKTSAQQGAQLAEKKQDLHSSADAAGSRTLKRRDDRRAAAIFLIPTFIGFFIFYVYPALRGLWYSFTDFNLIGEANWVGLDNYSKAIADKEVWNAFKVTIAYALYNIVGQTFLGLLLAALMQRFARATWVRSLLLLPWLVPNVAIALIWGWLLDSNIGFVTHLLSMVGVDGVTFYNANAAMPIVAGINIWAYTGYTALLLYAGMLQIPGELYESASLDGAGETRMFFGITLPLLRPVLVLVLVMGLIGSFQIFDTVQIGYAGHPIPAVRVIYYYIYQQGFTFLKMGYASAVAMLLVVVLAIFTAIQLRLMRAGSSDLA</sequence>
<evidence type="ECO:0000259" key="9">
    <source>
        <dbReference type="PROSITE" id="PS50928"/>
    </source>
</evidence>
<dbReference type="EMBL" id="CACRSM010000002">
    <property type="protein sequence ID" value="VYS77664.1"/>
    <property type="molecule type" value="Genomic_DNA"/>
</dbReference>
<comment type="subcellular location">
    <subcellularLocation>
        <location evidence="1 7">Cell membrane</location>
        <topology evidence="1 7">Multi-pass membrane protein</topology>
    </subcellularLocation>
</comment>
<dbReference type="SUPFAM" id="SSF161098">
    <property type="entry name" value="MetI-like"/>
    <property type="match status" value="1"/>
</dbReference>
<proteinExistence type="inferred from homology"/>
<dbReference type="PANTHER" id="PTHR30193:SF41">
    <property type="entry name" value="DIACETYLCHITOBIOSE UPTAKE SYSTEM PERMEASE PROTEIN NGCF"/>
    <property type="match status" value="1"/>
</dbReference>
<dbReference type="PANTHER" id="PTHR30193">
    <property type="entry name" value="ABC TRANSPORTER PERMEASE PROTEIN"/>
    <property type="match status" value="1"/>
</dbReference>
<feature type="transmembrane region" description="Helical" evidence="7">
    <location>
        <begin position="55"/>
        <end position="73"/>
    </location>
</feature>
<keyword evidence="4 7" id="KW-0812">Transmembrane</keyword>